<protein>
    <recommendedName>
        <fullName evidence="3">Sigma-70 family RNA polymerase sigma factor</fullName>
    </recommendedName>
</protein>
<evidence type="ECO:0000313" key="1">
    <source>
        <dbReference type="EMBL" id="TMQ94149.1"/>
    </source>
</evidence>
<dbReference type="SUPFAM" id="SSF88659">
    <property type="entry name" value="Sigma3 and sigma4 domains of RNA polymerase sigma factors"/>
    <property type="match status" value="1"/>
</dbReference>
<name>A0A5C4J707_9ACTN</name>
<dbReference type="OrthoDB" id="3608473at2"/>
<reference evidence="1 2" key="1">
    <citation type="submission" date="2019-05" db="EMBL/GenBank/DDBJ databases">
        <title>Draft genome sequence of Actinomadura sp. 14C53.</title>
        <authorList>
            <person name="Saricaoglu S."/>
            <person name="Isik K."/>
        </authorList>
    </citation>
    <scope>NUCLEOTIDE SEQUENCE [LARGE SCALE GENOMIC DNA]</scope>
    <source>
        <strain evidence="1 2">14C53</strain>
    </source>
</reference>
<dbReference type="Gene3D" id="1.10.1740.10">
    <property type="match status" value="1"/>
</dbReference>
<dbReference type="InterPro" id="IPR013324">
    <property type="entry name" value="RNA_pol_sigma_r3/r4-like"/>
</dbReference>
<dbReference type="GO" id="GO:0003700">
    <property type="term" value="F:DNA-binding transcription factor activity"/>
    <property type="evidence" value="ECO:0007669"/>
    <property type="project" value="InterPro"/>
</dbReference>
<dbReference type="AlphaFoldDB" id="A0A5C4J707"/>
<dbReference type="Proteomes" id="UP000309174">
    <property type="component" value="Unassembled WGS sequence"/>
</dbReference>
<dbReference type="RefSeq" id="WP_138647477.1">
    <property type="nucleotide sequence ID" value="NZ_VCKW01000135.1"/>
</dbReference>
<evidence type="ECO:0000313" key="2">
    <source>
        <dbReference type="Proteomes" id="UP000309174"/>
    </source>
</evidence>
<keyword evidence="2" id="KW-1185">Reference proteome</keyword>
<dbReference type="InterPro" id="IPR013325">
    <property type="entry name" value="RNA_pol_sigma_r2"/>
</dbReference>
<evidence type="ECO:0008006" key="3">
    <source>
        <dbReference type="Google" id="ProtNLM"/>
    </source>
</evidence>
<dbReference type="EMBL" id="VCKW01000135">
    <property type="protein sequence ID" value="TMQ94149.1"/>
    <property type="molecule type" value="Genomic_DNA"/>
</dbReference>
<organism evidence="1 2">
    <name type="scientific">Actinomadura soli</name>
    <dbReference type="NCBI Taxonomy" id="2508997"/>
    <lineage>
        <taxon>Bacteria</taxon>
        <taxon>Bacillati</taxon>
        <taxon>Actinomycetota</taxon>
        <taxon>Actinomycetes</taxon>
        <taxon>Streptosporangiales</taxon>
        <taxon>Thermomonosporaceae</taxon>
        <taxon>Actinomadura</taxon>
    </lineage>
</organism>
<comment type="caution">
    <text evidence="1">The sequence shown here is derived from an EMBL/GenBank/DDBJ whole genome shotgun (WGS) entry which is preliminary data.</text>
</comment>
<proteinExistence type="predicted"/>
<gene>
    <name evidence="1" type="ORF">ETD83_24325</name>
</gene>
<dbReference type="GO" id="GO:0006352">
    <property type="term" value="P:DNA-templated transcription initiation"/>
    <property type="evidence" value="ECO:0007669"/>
    <property type="project" value="InterPro"/>
</dbReference>
<dbReference type="Gene3D" id="1.10.10.10">
    <property type="entry name" value="Winged helix-like DNA-binding domain superfamily/Winged helix DNA-binding domain"/>
    <property type="match status" value="1"/>
</dbReference>
<dbReference type="SUPFAM" id="SSF88946">
    <property type="entry name" value="Sigma2 domain of RNA polymerase sigma factors"/>
    <property type="match status" value="1"/>
</dbReference>
<accession>A0A5C4J707</accession>
<sequence length="177" mass="19902">MRNRFLDFYAEQYPQVVRFVMCARRATLEAAEDAAQEAFIEAWHTAHKTGAWERIGNREAWIRTIALRRHDRPGGTRRREPPALSGLEGLLADHSCPQPDPADLATGTMRVLEALHAIHDDQARAVMAFTLDGHPDSVIAAHLDVDPQKVRNLRTKARTVLRRHLASSRTQEGGTAR</sequence>
<dbReference type="InterPro" id="IPR036388">
    <property type="entry name" value="WH-like_DNA-bd_sf"/>
</dbReference>